<comment type="cofactor">
    <cofactor evidence="1">
        <name>pyridoxal 5'-phosphate</name>
        <dbReference type="ChEBI" id="CHEBI:597326"/>
    </cofactor>
</comment>
<feature type="domain" description="Aminotransferase class I/classII large" evidence="10">
    <location>
        <begin position="187"/>
        <end position="524"/>
    </location>
</feature>
<dbReference type="FunFam" id="3.40.640.10:FF:000074">
    <property type="entry name" value="Aromatic amino acid aminotransferase"/>
    <property type="match status" value="1"/>
</dbReference>
<dbReference type="SUPFAM" id="SSF53383">
    <property type="entry name" value="PLP-dependent transferases"/>
    <property type="match status" value="1"/>
</dbReference>
<comment type="caution">
    <text evidence="11">The sequence shown here is derived from an EMBL/GenBank/DDBJ whole genome shotgun (WGS) entry which is preliminary data.</text>
</comment>
<dbReference type="OrthoDB" id="691673at2759"/>
<proteinExistence type="inferred from homology"/>
<dbReference type="GO" id="GO:0030170">
    <property type="term" value="F:pyridoxal phosphate binding"/>
    <property type="evidence" value="ECO:0007669"/>
    <property type="project" value="InterPro"/>
</dbReference>
<dbReference type="InterPro" id="IPR015424">
    <property type="entry name" value="PyrdxlP-dep_Trfase"/>
</dbReference>
<dbReference type="GO" id="GO:0019878">
    <property type="term" value="P:lysine biosynthetic process via aminoadipic acid"/>
    <property type="evidence" value="ECO:0007669"/>
    <property type="project" value="TreeGrafter"/>
</dbReference>
<dbReference type="PANTHER" id="PTHR42790:SF21">
    <property type="entry name" value="AROMATIC_AMINOADIPATE AMINOTRANSFERASE 1"/>
    <property type="match status" value="1"/>
</dbReference>
<evidence type="ECO:0000256" key="3">
    <source>
        <dbReference type="ARBA" id="ARBA00007441"/>
    </source>
</evidence>
<dbReference type="GO" id="GO:0005737">
    <property type="term" value="C:cytoplasm"/>
    <property type="evidence" value="ECO:0007669"/>
    <property type="project" value="UniProtKB-SubCell"/>
</dbReference>
<dbReference type="InterPro" id="IPR050859">
    <property type="entry name" value="Class-I_PLP-dep_aminotransf"/>
</dbReference>
<dbReference type="PANTHER" id="PTHR42790">
    <property type="entry name" value="AMINOTRANSFERASE"/>
    <property type="match status" value="1"/>
</dbReference>
<dbReference type="GO" id="GO:0006571">
    <property type="term" value="P:tyrosine biosynthetic process"/>
    <property type="evidence" value="ECO:0007669"/>
    <property type="project" value="TreeGrafter"/>
</dbReference>
<keyword evidence="12" id="KW-1185">Reference proteome</keyword>
<evidence type="ECO:0000313" key="11">
    <source>
        <dbReference type="EMBL" id="TVY54970.1"/>
    </source>
</evidence>
<evidence type="ECO:0000256" key="1">
    <source>
        <dbReference type="ARBA" id="ARBA00001933"/>
    </source>
</evidence>
<dbReference type="EC" id="2.6.1.57" evidence="9"/>
<comment type="catalytic activity">
    <reaction evidence="8">
        <text>an aromatic L-alpha-amino acid + 2-oxoglutarate = an aromatic oxo-acid + L-glutamate</text>
        <dbReference type="Rhea" id="RHEA:17533"/>
        <dbReference type="ChEBI" id="CHEBI:16810"/>
        <dbReference type="ChEBI" id="CHEBI:29985"/>
        <dbReference type="ChEBI" id="CHEBI:73309"/>
        <dbReference type="ChEBI" id="CHEBI:84824"/>
        <dbReference type="EC" id="2.6.1.57"/>
    </reaction>
</comment>
<gene>
    <name evidence="11" type="ORF">LCER1_G002912</name>
</gene>
<dbReference type="EMBL" id="QGMG01000288">
    <property type="protein sequence ID" value="TVY54970.1"/>
    <property type="molecule type" value="Genomic_DNA"/>
</dbReference>
<dbReference type="GO" id="GO:0009074">
    <property type="term" value="P:aromatic amino acid family catabolic process"/>
    <property type="evidence" value="ECO:0007669"/>
    <property type="project" value="TreeGrafter"/>
</dbReference>
<dbReference type="Gene3D" id="3.40.640.10">
    <property type="entry name" value="Type I PLP-dependent aspartate aminotransferase-like (Major domain)"/>
    <property type="match status" value="1"/>
</dbReference>
<dbReference type="InterPro" id="IPR015421">
    <property type="entry name" value="PyrdxlP-dep_Trfase_major"/>
</dbReference>
<sequence>MAPPSAIDIEGVTDTQAIVLPDPLTINGVSARRTKAGKFAAGTAAFASSDQFKSDTSGKPKAKRWDHYLTIESKSRQPSSLKGAAQYLGNPGIISLGGGLPCAENFPIEELTIKIPSPPHFSEQETKVSGEVLTAGKYDVAEGRSAYDLSIALNYGLGTGSAQMVRFVTEHTEIVCNPPYADWHCALTVGSTSALDQAYRMICERGDYVLSEEYTFASAVETALPLGIKFAGVKMDDQGLIAESMDEILSNWNVQERGARKPRVLYTVPSGQNPTGATQGTERRKAIYKVAQKHDIYIFEDEPYYFLQMQPYTGPNAAPVPPPENNEAFLKALIPTYLSMDVDGRVMRMDSFSKVIAPGTRVGWITASEQIIERFVRHNECSNQNPSGISQIILYKMLDESWGHSGYLQWLINLRLEYTRRRDAILAACEKFLPKEIVSWNPPAAGMQKLWLKIAHHLHPSYATTPLLDLEEKIFLAAIERGVLISRGSWFTAERDGFVPQDMFFRATFAAASEDKMADAIERFGKAIRESFGLVEGQNGKVGGKNGKVTNGNGA</sequence>
<evidence type="ECO:0000259" key="10">
    <source>
        <dbReference type="Pfam" id="PF00155"/>
    </source>
</evidence>
<dbReference type="Proteomes" id="UP000481288">
    <property type="component" value="Unassembled WGS sequence"/>
</dbReference>
<evidence type="ECO:0000256" key="6">
    <source>
        <dbReference type="ARBA" id="ARBA00022679"/>
    </source>
</evidence>
<keyword evidence="7" id="KW-0663">Pyridoxal phosphate</keyword>
<accession>A0A7D8UQK6</accession>
<dbReference type="Pfam" id="PF00155">
    <property type="entry name" value="Aminotran_1_2"/>
    <property type="match status" value="1"/>
</dbReference>
<dbReference type="GO" id="GO:0008793">
    <property type="term" value="F:aromatic-amino-acid transaminase activity"/>
    <property type="evidence" value="ECO:0007669"/>
    <property type="project" value="TreeGrafter"/>
</dbReference>
<keyword evidence="5 11" id="KW-0032">Aminotransferase</keyword>
<comment type="subcellular location">
    <subcellularLocation>
        <location evidence="2">Cytoplasm</location>
    </subcellularLocation>
</comment>
<evidence type="ECO:0000256" key="7">
    <source>
        <dbReference type="ARBA" id="ARBA00022898"/>
    </source>
</evidence>
<evidence type="ECO:0000256" key="2">
    <source>
        <dbReference type="ARBA" id="ARBA00004496"/>
    </source>
</evidence>
<reference evidence="11 12" key="1">
    <citation type="submission" date="2018-05" db="EMBL/GenBank/DDBJ databases">
        <title>Whole genome sequencing for identification of molecular markers to develop diagnostic detection tools for the regulated plant pathogen Lachnellula willkommii.</title>
        <authorList>
            <person name="Giroux E."/>
            <person name="Bilodeau G."/>
        </authorList>
    </citation>
    <scope>NUCLEOTIDE SEQUENCE [LARGE SCALE GENOMIC DNA]</scope>
    <source>
        <strain evidence="11 12">CBS 625.97</strain>
    </source>
</reference>
<comment type="similarity">
    <text evidence="3">Belongs to the class-I pyridoxal-phosphate-dependent aminotransferase family.</text>
</comment>
<dbReference type="CDD" id="cd00609">
    <property type="entry name" value="AAT_like"/>
    <property type="match status" value="1"/>
</dbReference>
<evidence type="ECO:0000313" key="12">
    <source>
        <dbReference type="Proteomes" id="UP000481288"/>
    </source>
</evidence>
<name>A0A7D8UQK6_9HELO</name>
<dbReference type="InterPro" id="IPR004839">
    <property type="entry name" value="Aminotransferase_I/II_large"/>
</dbReference>
<evidence type="ECO:0000256" key="4">
    <source>
        <dbReference type="ARBA" id="ARBA00022490"/>
    </source>
</evidence>
<protein>
    <recommendedName>
        <fullName evidence="9">aromatic-amino-acid transaminase</fullName>
        <ecNumber evidence="9">2.6.1.57</ecNumber>
    </recommendedName>
</protein>
<organism evidence="11 12">
    <name type="scientific">Lachnellula cervina</name>
    <dbReference type="NCBI Taxonomy" id="1316786"/>
    <lineage>
        <taxon>Eukaryota</taxon>
        <taxon>Fungi</taxon>
        <taxon>Dikarya</taxon>
        <taxon>Ascomycota</taxon>
        <taxon>Pezizomycotina</taxon>
        <taxon>Leotiomycetes</taxon>
        <taxon>Helotiales</taxon>
        <taxon>Lachnaceae</taxon>
        <taxon>Lachnellula</taxon>
    </lineage>
</organism>
<evidence type="ECO:0000256" key="5">
    <source>
        <dbReference type="ARBA" id="ARBA00022576"/>
    </source>
</evidence>
<evidence type="ECO:0000256" key="9">
    <source>
        <dbReference type="ARBA" id="ARBA00067014"/>
    </source>
</evidence>
<keyword evidence="6 11" id="KW-0808">Transferase</keyword>
<evidence type="ECO:0000256" key="8">
    <source>
        <dbReference type="ARBA" id="ARBA00051993"/>
    </source>
</evidence>
<keyword evidence="4" id="KW-0963">Cytoplasm</keyword>
<dbReference type="AlphaFoldDB" id="A0A7D8UQK6"/>
<dbReference type="GO" id="GO:0047536">
    <property type="term" value="F:2-aminoadipate transaminase activity"/>
    <property type="evidence" value="ECO:0007669"/>
    <property type="project" value="TreeGrafter"/>
</dbReference>